<dbReference type="GeneID" id="24442265"/>
<sequence length="58" mass="6855">MHVTQEFHKQIIVNFLKHVCNSDRSLRIISNTYLLDECLLKPIKQLDEILDTKCQISQ</sequence>
<dbReference type="EMBL" id="GG662812">
    <property type="protein sequence ID" value="EWS75913.1"/>
    <property type="molecule type" value="Genomic_DNA"/>
</dbReference>
<evidence type="ECO:0000313" key="2">
    <source>
        <dbReference type="Proteomes" id="UP000009168"/>
    </source>
</evidence>
<proteinExistence type="predicted"/>
<dbReference type="InParanoid" id="W7XG70"/>
<organism evidence="1 2">
    <name type="scientific">Tetrahymena thermophila (strain SB210)</name>
    <dbReference type="NCBI Taxonomy" id="312017"/>
    <lineage>
        <taxon>Eukaryota</taxon>
        <taxon>Sar</taxon>
        <taxon>Alveolata</taxon>
        <taxon>Ciliophora</taxon>
        <taxon>Intramacronucleata</taxon>
        <taxon>Oligohymenophorea</taxon>
        <taxon>Hymenostomatida</taxon>
        <taxon>Tetrahymenina</taxon>
        <taxon>Tetrahymenidae</taxon>
        <taxon>Tetrahymena</taxon>
    </lineage>
</organism>
<dbReference type="Proteomes" id="UP000009168">
    <property type="component" value="Unassembled WGS sequence"/>
</dbReference>
<dbReference type="AlphaFoldDB" id="W7XG70"/>
<name>W7XG70_TETTS</name>
<dbReference type="KEGG" id="tet:TTHERM_001387101"/>
<protein>
    <submittedName>
        <fullName evidence="1">Uncharacterized protein</fullName>
    </submittedName>
</protein>
<gene>
    <name evidence="1" type="ORF">TTHERM_001387101</name>
</gene>
<keyword evidence="2" id="KW-1185">Reference proteome</keyword>
<dbReference type="RefSeq" id="XP_012651556.1">
    <property type="nucleotide sequence ID" value="XM_012796102.1"/>
</dbReference>
<evidence type="ECO:0000313" key="1">
    <source>
        <dbReference type="EMBL" id="EWS75913.1"/>
    </source>
</evidence>
<reference evidence="2" key="1">
    <citation type="journal article" date="2006" name="PLoS Biol.">
        <title>Macronuclear genome sequence of the ciliate Tetrahymena thermophila, a model eukaryote.</title>
        <authorList>
            <person name="Eisen J.A."/>
            <person name="Coyne R.S."/>
            <person name="Wu M."/>
            <person name="Wu D."/>
            <person name="Thiagarajan M."/>
            <person name="Wortman J.R."/>
            <person name="Badger J.H."/>
            <person name="Ren Q."/>
            <person name="Amedeo P."/>
            <person name="Jones K.M."/>
            <person name="Tallon L.J."/>
            <person name="Delcher A.L."/>
            <person name="Salzberg S.L."/>
            <person name="Silva J.C."/>
            <person name="Haas B.J."/>
            <person name="Majoros W.H."/>
            <person name="Farzad M."/>
            <person name="Carlton J.M."/>
            <person name="Smith R.K. Jr."/>
            <person name="Garg J."/>
            <person name="Pearlman R.E."/>
            <person name="Karrer K.M."/>
            <person name="Sun L."/>
            <person name="Manning G."/>
            <person name="Elde N.C."/>
            <person name="Turkewitz A.P."/>
            <person name="Asai D.J."/>
            <person name="Wilkes D.E."/>
            <person name="Wang Y."/>
            <person name="Cai H."/>
            <person name="Collins K."/>
            <person name="Stewart B.A."/>
            <person name="Lee S.R."/>
            <person name="Wilamowska K."/>
            <person name="Weinberg Z."/>
            <person name="Ruzzo W.L."/>
            <person name="Wloga D."/>
            <person name="Gaertig J."/>
            <person name="Frankel J."/>
            <person name="Tsao C.-C."/>
            <person name="Gorovsky M.A."/>
            <person name="Keeling P.J."/>
            <person name="Waller R.F."/>
            <person name="Patron N.J."/>
            <person name="Cherry J.M."/>
            <person name="Stover N.A."/>
            <person name="Krieger C.J."/>
            <person name="del Toro C."/>
            <person name="Ryder H.F."/>
            <person name="Williamson S.C."/>
            <person name="Barbeau R.A."/>
            <person name="Hamilton E.P."/>
            <person name="Orias E."/>
        </authorList>
    </citation>
    <scope>NUCLEOTIDE SEQUENCE [LARGE SCALE GENOMIC DNA]</scope>
    <source>
        <strain evidence="2">SB210</strain>
    </source>
</reference>
<accession>W7XG70</accession>